<dbReference type="GO" id="GO:0005164">
    <property type="term" value="F:tumor necrosis factor receptor binding"/>
    <property type="evidence" value="ECO:0007669"/>
    <property type="project" value="InterPro"/>
</dbReference>
<dbReference type="InterPro" id="IPR008983">
    <property type="entry name" value="Tumour_necrosis_fac-like_dom"/>
</dbReference>
<dbReference type="PROSITE" id="PS00251">
    <property type="entry name" value="THD_1"/>
    <property type="match status" value="1"/>
</dbReference>
<feature type="compositionally biased region" description="Basic residues" evidence="7">
    <location>
        <begin position="324"/>
        <end position="337"/>
    </location>
</feature>
<protein>
    <submittedName>
        <fullName evidence="11 12">Uncharacterized protein LOC107264080</fullName>
    </submittedName>
</protein>
<evidence type="ECO:0000259" key="9">
    <source>
        <dbReference type="PROSITE" id="PS50049"/>
    </source>
</evidence>
<evidence type="ECO:0000256" key="4">
    <source>
        <dbReference type="ARBA" id="ARBA00022525"/>
    </source>
</evidence>
<dbReference type="PROSITE" id="PS50049">
    <property type="entry name" value="THD_2"/>
    <property type="match status" value="1"/>
</dbReference>
<keyword evidence="6" id="KW-0325">Glycoprotein</keyword>
<dbReference type="SMART" id="SM00207">
    <property type="entry name" value="TNF"/>
    <property type="match status" value="1"/>
</dbReference>
<proteinExistence type="inferred from homology"/>
<evidence type="ECO:0000256" key="5">
    <source>
        <dbReference type="ARBA" id="ARBA00023157"/>
    </source>
</evidence>
<feature type="region of interest" description="Disordered" evidence="7">
    <location>
        <begin position="214"/>
        <end position="269"/>
    </location>
</feature>
<feature type="transmembrane region" description="Helical" evidence="8">
    <location>
        <begin position="67"/>
        <end position="86"/>
    </location>
</feature>
<dbReference type="InterPro" id="IPR021184">
    <property type="entry name" value="TNF_CS"/>
</dbReference>
<feature type="region of interest" description="Disordered" evidence="7">
    <location>
        <begin position="317"/>
        <end position="395"/>
    </location>
</feature>
<feature type="compositionally biased region" description="Acidic residues" evidence="7">
    <location>
        <begin position="1"/>
        <end position="10"/>
    </location>
</feature>
<evidence type="ECO:0000256" key="6">
    <source>
        <dbReference type="ARBA" id="ARBA00023180"/>
    </source>
</evidence>
<keyword evidence="10" id="KW-1185">Reference proteome</keyword>
<dbReference type="GO" id="GO:0005615">
    <property type="term" value="C:extracellular space"/>
    <property type="evidence" value="ECO:0007669"/>
    <property type="project" value="UniProtKB-KW"/>
</dbReference>
<organism evidence="10 13">
    <name type="scientific">Cephus cinctus</name>
    <name type="common">Wheat stem sawfly</name>
    <dbReference type="NCBI Taxonomy" id="211228"/>
    <lineage>
        <taxon>Eukaryota</taxon>
        <taxon>Metazoa</taxon>
        <taxon>Ecdysozoa</taxon>
        <taxon>Arthropoda</taxon>
        <taxon>Hexapoda</taxon>
        <taxon>Insecta</taxon>
        <taxon>Pterygota</taxon>
        <taxon>Neoptera</taxon>
        <taxon>Endopterygota</taxon>
        <taxon>Hymenoptera</taxon>
        <taxon>Cephoidea</taxon>
        <taxon>Cephidae</taxon>
        <taxon>Cephus</taxon>
    </lineage>
</organism>
<reference evidence="11 12" key="1">
    <citation type="submission" date="2025-04" db="UniProtKB">
        <authorList>
            <consortium name="RefSeq"/>
        </authorList>
    </citation>
    <scope>IDENTIFICATION</scope>
</reference>
<name>A0AAJ7R9X7_CEPCN</name>
<evidence type="ECO:0000256" key="2">
    <source>
        <dbReference type="ARBA" id="ARBA00008670"/>
    </source>
</evidence>
<dbReference type="PANTHER" id="PTHR15151">
    <property type="entry name" value="PROTEIN EIGER"/>
    <property type="match status" value="1"/>
</dbReference>
<dbReference type="CTD" id="36054"/>
<dbReference type="KEGG" id="ccin:107264080"/>
<dbReference type="InterPro" id="IPR051748">
    <property type="entry name" value="TNF_Ligand_Superfamily"/>
</dbReference>
<evidence type="ECO:0000256" key="1">
    <source>
        <dbReference type="ARBA" id="ARBA00004613"/>
    </source>
</evidence>
<dbReference type="AlphaFoldDB" id="A0AAJ7R9X7"/>
<evidence type="ECO:0000313" key="12">
    <source>
        <dbReference type="RefSeq" id="XP_024937059.1"/>
    </source>
</evidence>
<dbReference type="RefSeq" id="XP_024937060.1">
    <property type="nucleotide sequence ID" value="XM_025081292.1"/>
</dbReference>
<sequence>MTSMLPEEDGNAARVKQKSQDQKILNDTATRDESRSFLSFSRENLSISHSDIEQGFNKPRFRPRRHTILGVTAILIALVCLGLEIWKVRRVLESARDVEILKRDVESLKHRLLEEDLLNELKAFEEEINAEEGNEEDDDSGEADIDNADYDSSYDDEFPGSHDYSSDYHASGYSTRSSEFSQATKADKDTAGSDKDLKEMLEALHKVEAKRGPEFEKNVRENNKNIERERLLEEEREHKRRNNEKPDDSHTKHKRSIPSEPPVGFSNSGVPIYSSGYFSSIRNSSRDTVAPRLMLYDTLMHHTTEKSRNRALIHHEMLTASNRHPPKKYYAQRRRATAHVSPPSRRGSSSQNENERMTDISDGSDRGVDNGRTSRRRDEAPQSLMVQEQKASRAFTPTAVKPARHGLTRRHLRAPRPVYAAHYGADSTLFSSEDEHTGNGRVRHGSGVFKAWQSSNWVNDLGMTKHFSLGSDGYLTVHEAGLYLVYGQIHYLDEHDENGFHMLVNGVPVLQCMVYSPGVGHKSRSCFSAQVTYLQANDRLVIKEVGPARYTLFQRDKSFFGLVKLGEMRPQQKQQQQQ</sequence>
<feature type="region of interest" description="Disordered" evidence="7">
    <location>
        <begin position="129"/>
        <end position="194"/>
    </location>
</feature>
<feature type="compositionally biased region" description="Polar residues" evidence="7">
    <location>
        <begin position="172"/>
        <end position="184"/>
    </location>
</feature>
<dbReference type="RefSeq" id="XP_015587440.1">
    <property type="nucleotide sequence ID" value="XM_015731954.2"/>
</dbReference>
<feature type="domain" description="THD" evidence="9">
    <location>
        <begin position="419"/>
        <end position="565"/>
    </location>
</feature>
<dbReference type="Pfam" id="PF00229">
    <property type="entry name" value="TNF"/>
    <property type="match status" value="1"/>
</dbReference>
<dbReference type="PANTHER" id="PTHR15151:SF24">
    <property type="entry name" value="A PROLIFERATION-INDUCING LIGAND-LIKE PROTEIN-RELATED"/>
    <property type="match status" value="1"/>
</dbReference>
<comment type="subcellular location">
    <subcellularLocation>
        <location evidence="1">Secreted</location>
    </subcellularLocation>
</comment>
<feature type="compositionally biased region" description="Basic and acidic residues" evidence="7">
    <location>
        <begin position="353"/>
        <end position="369"/>
    </location>
</feature>
<accession>A0AAJ7R9X7</accession>
<keyword evidence="8" id="KW-0472">Membrane</keyword>
<feature type="compositionally biased region" description="Acidic residues" evidence="7">
    <location>
        <begin position="129"/>
        <end position="158"/>
    </location>
</feature>
<dbReference type="GO" id="GO:0016020">
    <property type="term" value="C:membrane"/>
    <property type="evidence" value="ECO:0007669"/>
    <property type="project" value="InterPro"/>
</dbReference>
<evidence type="ECO:0000313" key="10">
    <source>
        <dbReference type="Proteomes" id="UP000694920"/>
    </source>
</evidence>
<dbReference type="RefSeq" id="XP_024937059.1">
    <property type="nucleotide sequence ID" value="XM_025081291.1"/>
</dbReference>
<dbReference type="Gene3D" id="2.60.120.40">
    <property type="match status" value="1"/>
</dbReference>
<feature type="compositionally biased region" description="Basic and acidic residues" evidence="7">
    <location>
        <begin position="214"/>
        <end position="250"/>
    </location>
</feature>
<dbReference type="SUPFAM" id="SSF49842">
    <property type="entry name" value="TNF-like"/>
    <property type="match status" value="1"/>
</dbReference>
<comment type="similarity">
    <text evidence="2">Belongs to the tumor necrosis factor family.</text>
</comment>
<feature type="compositionally biased region" description="Basic and acidic residues" evidence="7">
    <location>
        <begin position="185"/>
        <end position="194"/>
    </location>
</feature>
<keyword evidence="8" id="KW-0812">Transmembrane</keyword>
<gene>
    <name evidence="11 12 13" type="primary">LOC107264080</name>
</gene>
<keyword evidence="8" id="KW-1133">Transmembrane helix</keyword>
<feature type="region of interest" description="Disordered" evidence="7">
    <location>
        <begin position="1"/>
        <end position="30"/>
    </location>
</feature>
<dbReference type="GO" id="GO:0006955">
    <property type="term" value="P:immune response"/>
    <property type="evidence" value="ECO:0007669"/>
    <property type="project" value="InterPro"/>
</dbReference>
<evidence type="ECO:0000313" key="13">
    <source>
        <dbReference type="RefSeq" id="XP_024937060.1"/>
    </source>
</evidence>
<keyword evidence="5" id="KW-1015">Disulfide bond</keyword>
<evidence type="ECO:0000313" key="11">
    <source>
        <dbReference type="RefSeq" id="XP_015587440.1"/>
    </source>
</evidence>
<evidence type="ECO:0000256" key="7">
    <source>
        <dbReference type="SAM" id="MobiDB-lite"/>
    </source>
</evidence>
<dbReference type="InterPro" id="IPR006052">
    <property type="entry name" value="TNF_dom"/>
</dbReference>
<evidence type="ECO:0000256" key="3">
    <source>
        <dbReference type="ARBA" id="ARBA00022514"/>
    </source>
</evidence>
<dbReference type="GeneID" id="107264080"/>
<evidence type="ECO:0000256" key="8">
    <source>
        <dbReference type="SAM" id="Phobius"/>
    </source>
</evidence>
<keyword evidence="4" id="KW-0964">Secreted</keyword>
<dbReference type="Proteomes" id="UP000694920">
    <property type="component" value="Unplaced"/>
</dbReference>
<dbReference type="GO" id="GO:0005125">
    <property type="term" value="F:cytokine activity"/>
    <property type="evidence" value="ECO:0007669"/>
    <property type="project" value="UniProtKB-KW"/>
</dbReference>
<keyword evidence="3" id="KW-0202">Cytokine</keyword>